<keyword evidence="4" id="KW-1185">Reference proteome</keyword>
<dbReference type="RefSeq" id="WP_122823829.1">
    <property type="nucleotide sequence ID" value="NZ_CP033325.1"/>
</dbReference>
<feature type="transmembrane region" description="Helical" evidence="2">
    <location>
        <begin position="93"/>
        <end position="114"/>
    </location>
</feature>
<organism evidence="3 4">
    <name type="scientific">Georgenia faecalis</name>
    <dbReference type="NCBI Taxonomy" id="2483799"/>
    <lineage>
        <taxon>Bacteria</taxon>
        <taxon>Bacillati</taxon>
        <taxon>Actinomycetota</taxon>
        <taxon>Actinomycetes</taxon>
        <taxon>Micrococcales</taxon>
        <taxon>Bogoriellaceae</taxon>
        <taxon>Georgenia</taxon>
    </lineage>
</organism>
<sequence>MGTGIGLIVGVVALVLAAVVVGEDRLALLAIGAAVVGGLAMIGAGIGWLAGEVLRAEPARPSIQTLAADGFAPIGEMFATLKEGLGGMTAPRALIFAGAFLLAVAAIAGAITAGGEAPDPDPTPTETTVTAPGDGALEASPSASVRA</sequence>
<feature type="compositionally biased region" description="Low complexity" evidence="1">
    <location>
        <begin position="124"/>
        <end position="134"/>
    </location>
</feature>
<evidence type="ECO:0000256" key="2">
    <source>
        <dbReference type="SAM" id="Phobius"/>
    </source>
</evidence>
<accession>A0ABV9D9C9</accession>
<evidence type="ECO:0000313" key="4">
    <source>
        <dbReference type="Proteomes" id="UP001595955"/>
    </source>
</evidence>
<protein>
    <recommendedName>
        <fullName evidence="5">MFS transporter</fullName>
    </recommendedName>
</protein>
<evidence type="ECO:0000256" key="1">
    <source>
        <dbReference type="SAM" id="MobiDB-lite"/>
    </source>
</evidence>
<proteinExistence type="predicted"/>
<keyword evidence="2" id="KW-0812">Transmembrane</keyword>
<comment type="caution">
    <text evidence="3">The sequence shown here is derived from an EMBL/GenBank/DDBJ whole genome shotgun (WGS) entry which is preliminary data.</text>
</comment>
<keyword evidence="2" id="KW-1133">Transmembrane helix</keyword>
<keyword evidence="2" id="KW-0472">Membrane</keyword>
<feature type="region of interest" description="Disordered" evidence="1">
    <location>
        <begin position="115"/>
        <end position="147"/>
    </location>
</feature>
<feature type="transmembrane region" description="Helical" evidence="2">
    <location>
        <begin position="27"/>
        <end position="50"/>
    </location>
</feature>
<name>A0ABV9D9C9_9MICO</name>
<evidence type="ECO:0000313" key="3">
    <source>
        <dbReference type="EMBL" id="MFC4555377.1"/>
    </source>
</evidence>
<dbReference type="Proteomes" id="UP001595955">
    <property type="component" value="Unassembled WGS sequence"/>
</dbReference>
<reference evidence="4" key="1">
    <citation type="journal article" date="2019" name="Int. J. Syst. Evol. Microbiol.">
        <title>The Global Catalogue of Microorganisms (GCM) 10K type strain sequencing project: providing services to taxonomists for standard genome sequencing and annotation.</title>
        <authorList>
            <consortium name="The Broad Institute Genomics Platform"/>
            <consortium name="The Broad Institute Genome Sequencing Center for Infectious Disease"/>
            <person name="Wu L."/>
            <person name="Ma J."/>
        </authorList>
    </citation>
    <scope>NUCLEOTIDE SEQUENCE [LARGE SCALE GENOMIC DNA]</scope>
    <source>
        <strain evidence="4">JCM 3369</strain>
    </source>
</reference>
<gene>
    <name evidence="3" type="ORF">ACFO3F_08960</name>
</gene>
<dbReference type="EMBL" id="JBHSGF010000005">
    <property type="protein sequence ID" value="MFC4555377.1"/>
    <property type="molecule type" value="Genomic_DNA"/>
</dbReference>
<evidence type="ECO:0008006" key="5">
    <source>
        <dbReference type="Google" id="ProtNLM"/>
    </source>
</evidence>